<dbReference type="AlphaFoldDB" id="A0A9W5U252"/>
<reference evidence="1" key="1">
    <citation type="journal article" date="2014" name="Int. J. Syst. Evol. Microbiol.">
        <title>Complete genome sequence of Corynebacterium casei LMG S-19264T (=DSM 44701T), isolated from a smear-ripened cheese.</title>
        <authorList>
            <consortium name="US DOE Joint Genome Institute (JGI-PGF)"/>
            <person name="Walter F."/>
            <person name="Albersmeier A."/>
            <person name="Kalinowski J."/>
            <person name="Ruckert C."/>
        </authorList>
    </citation>
    <scope>NUCLEOTIDE SEQUENCE</scope>
    <source>
        <strain evidence="1">CGMCC 1.15454</strain>
    </source>
</reference>
<comment type="caution">
    <text evidence="1">The sequence shown here is derived from an EMBL/GenBank/DDBJ whole genome shotgun (WGS) entry which is preliminary data.</text>
</comment>
<dbReference type="EMBL" id="BMJD01000065">
    <property type="protein sequence ID" value="GGB61361.1"/>
    <property type="molecule type" value="Genomic_DNA"/>
</dbReference>
<name>A0A9W5U252_9BACI</name>
<gene>
    <name evidence="1" type="ORF">GCM10011409_43270</name>
</gene>
<reference evidence="1" key="2">
    <citation type="submission" date="2020-09" db="EMBL/GenBank/DDBJ databases">
        <authorList>
            <person name="Sun Q."/>
            <person name="Zhou Y."/>
        </authorList>
    </citation>
    <scope>NUCLEOTIDE SEQUENCE</scope>
    <source>
        <strain evidence="1">CGMCC 1.15454</strain>
    </source>
</reference>
<proteinExistence type="predicted"/>
<evidence type="ECO:0000313" key="1">
    <source>
        <dbReference type="EMBL" id="GGB61361.1"/>
    </source>
</evidence>
<accession>A0A9W5U252</accession>
<sequence length="77" mass="8961">MRAKIKVWGKEYLVESIGWSKASGRIAHISFRDELDDFYVFHKAYSNSDNAESMKGKTANTDLIYADLEKRIIWEES</sequence>
<evidence type="ECO:0000313" key="2">
    <source>
        <dbReference type="Proteomes" id="UP000621492"/>
    </source>
</evidence>
<organism evidence="1 2">
    <name type="scientific">Lentibacillus populi</name>
    <dbReference type="NCBI Taxonomy" id="1827502"/>
    <lineage>
        <taxon>Bacteria</taxon>
        <taxon>Bacillati</taxon>
        <taxon>Bacillota</taxon>
        <taxon>Bacilli</taxon>
        <taxon>Bacillales</taxon>
        <taxon>Bacillaceae</taxon>
        <taxon>Lentibacillus</taxon>
    </lineage>
</organism>
<dbReference type="RefSeq" id="WP_188725877.1">
    <property type="nucleotide sequence ID" value="NZ_BMJD01000065.1"/>
</dbReference>
<protein>
    <submittedName>
        <fullName evidence="1">Uncharacterized protein</fullName>
    </submittedName>
</protein>
<keyword evidence="2" id="KW-1185">Reference proteome</keyword>
<dbReference type="Proteomes" id="UP000621492">
    <property type="component" value="Unassembled WGS sequence"/>
</dbReference>